<feature type="binding site" evidence="14">
    <location>
        <position position="771"/>
    </location>
    <ligand>
        <name>substrate</name>
    </ligand>
</feature>
<evidence type="ECO:0000256" key="8">
    <source>
        <dbReference type="ARBA" id="ARBA00022741"/>
    </source>
</evidence>
<dbReference type="InterPro" id="IPR040442">
    <property type="entry name" value="Pyrv_kinase-like_dom_sf"/>
</dbReference>
<evidence type="ECO:0000256" key="4">
    <source>
        <dbReference type="ARBA" id="ARBA00011994"/>
    </source>
</evidence>
<feature type="binding site" evidence="14">
    <location>
        <position position="774"/>
    </location>
    <ligand>
        <name>substrate</name>
    </ligand>
</feature>
<evidence type="ECO:0000256" key="2">
    <source>
        <dbReference type="ARBA" id="ARBA00003144"/>
    </source>
</evidence>
<keyword evidence="6 19" id="KW-0808">Transferase</keyword>
<evidence type="ECO:0000256" key="1">
    <source>
        <dbReference type="ARBA" id="ARBA00001946"/>
    </source>
</evidence>
<dbReference type="InterPro" id="IPR008279">
    <property type="entry name" value="PEP-util_enz_mobile_dom"/>
</dbReference>
<feature type="binding site" evidence="14">
    <location>
        <position position="772"/>
    </location>
    <ligand>
        <name>substrate</name>
    </ligand>
</feature>
<keyword evidence="7 15" id="KW-0479">Metal-binding</keyword>
<dbReference type="Pfam" id="PF00391">
    <property type="entry name" value="PEP-utilizers"/>
    <property type="match status" value="1"/>
</dbReference>
<keyword evidence="9 19" id="KW-0418">Kinase</keyword>
<feature type="binding site" evidence="14">
    <location>
        <position position="750"/>
    </location>
    <ligand>
        <name>substrate</name>
    </ligand>
</feature>
<dbReference type="GO" id="GO:0005524">
    <property type="term" value="F:ATP binding"/>
    <property type="evidence" value="ECO:0007669"/>
    <property type="project" value="UniProtKB-UniRule"/>
</dbReference>
<keyword evidence="19" id="KW-0670">Pyruvate</keyword>
<evidence type="ECO:0000259" key="17">
    <source>
        <dbReference type="Pfam" id="PF01326"/>
    </source>
</evidence>
<feature type="binding site" evidence="14">
    <location>
        <position position="567"/>
    </location>
    <ligand>
        <name>substrate</name>
    </ligand>
</feature>
<feature type="active site" description="Proton donor" evidence="13">
    <location>
        <position position="836"/>
    </location>
</feature>
<dbReference type="InterPro" id="IPR013815">
    <property type="entry name" value="ATP_grasp_subdomain_1"/>
</dbReference>
<accession>A0A6M1TD54</accession>
<dbReference type="PIRSF" id="PIRSF000853">
    <property type="entry name" value="PPDK"/>
    <property type="match status" value="1"/>
</dbReference>
<protein>
    <recommendedName>
        <fullName evidence="5 12">Pyruvate, phosphate dikinase</fullName>
        <ecNumber evidence="4 12">2.7.9.1</ecNumber>
    </recommendedName>
</protein>
<feature type="binding site" evidence="15">
    <location>
        <position position="750"/>
    </location>
    <ligand>
        <name>Mg(2+)</name>
        <dbReference type="ChEBI" id="CHEBI:18420"/>
    </ligand>
</feature>
<evidence type="ECO:0000256" key="3">
    <source>
        <dbReference type="ARBA" id="ARBA00007837"/>
    </source>
</evidence>
<feature type="binding site" evidence="14">
    <location>
        <position position="773"/>
    </location>
    <ligand>
        <name>substrate</name>
    </ligand>
</feature>
<evidence type="ECO:0000256" key="9">
    <source>
        <dbReference type="ARBA" id="ARBA00022777"/>
    </source>
</evidence>
<dbReference type="PANTHER" id="PTHR22931">
    <property type="entry name" value="PHOSPHOENOLPYRUVATE DIKINASE-RELATED"/>
    <property type="match status" value="1"/>
</dbReference>
<feature type="domain" description="PEP-utilising enzyme mobile" evidence="16">
    <location>
        <begin position="428"/>
        <end position="509"/>
    </location>
</feature>
<dbReference type="EMBL" id="JAALLS010000012">
    <property type="protein sequence ID" value="NGP88764.1"/>
    <property type="molecule type" value="Genomic_DNA"/>
</dbReference>
<keyword evidence="8" id="KW-0547">Nucleotide-binding</keyword>
<dbReference type="SUPFAM" id="SSF51621">
    <property type="entry name" value="Phosphoenolpyruvate/pyruvate domain"/>
    <property type="match status" value="1"/>
</dbReference>
<dbReference type="PANTHER" id="PTHR22931:SF9">
    <property type="entry name" value="PYRUVATE, PHOSPHATE DIKINASE 1, CHLOROPLASTIC"/>
    <property type="match status" value="1"/>
</dbReference>
<dbReference type="AlphaFoldDB" id="A0A6M1TD54"/>
<evidence type="ECO:0000259" key="16">
    <source>
        <dbReference type="Pfam" id="PF00391"/>
    </source>
</evidence>
<evidence type="ECO:0000256" key="13">
    <source>
        <dbReference type="PIRSR" id="PIRSR000853-1"/>
    </source>
</evidence>
<dbReference type="Gene3D" id="3.50.30.10">
    <property type="entry name" value="Phosphohistidine domain"/>
    <property type="match status" value="1"/>
</dbReference>
<feature type="binding site" evidence="14">
    <location>
        <position position="623"/>
    </location>
    <ligand>
        <name>substrate</name>
    </ligand>
</feature>
<evidence type="ECO:0000256" key="12">
    <source>
        <dbReference type="PIRNR" id="PIRNR000853"/>
    </source>
</evidence>
<feature type="domain" description="PEP-utilising enzyme C-terminal" evidence="18">
    <location>
        <begin position="526"/>
        <end position="874"/>
    </location>
</feature>
<proteinExistence type="inferred from homology"/>
<evidence type="ECO:0000256" key="11">
    <source>
        <dbReference type="ARBA" id="ARBA00022842"/>
    </source>
</evidence>
<feature type="domain" description="Pyruvate phosphate dikinase AMP/ATP-binding" evidence="17">
    <location>
        <begin position="307"/>
        <end position="360"/>
    </location>
</feature>
<feature type="domain" description="Pyruvate phosphate dikinase AMP/ATP-binding" evidence="17">
    <location>
        <begin position="68"/>
        <end position="300"/>
    </location>
</feature>
<comment type="similarity">
    <text evidence="3 12">Belongs to the PEP-utilizing enzyme family.</text>
</comment>
<dbReference type="SUPFAM" id="SSF52009">
    <property type="entry name" value="Phosphohistidine domain"/>
    <property type="match status" value="1"/>
</dbReference>
<name>A0A6M1TD54_9BACT</name>
<dbReference type="Pfam" id="PF01326">
    <property type="entry name" value="PPDK_N"/>
    <property type="match status" value="2"/>
</dbReference>
<dbReference type="Pfam" id="PF02896">
    <property type="entry name" value="PEP-utilizers_C"/>
    <property type="match status" value="1"/>
</dbReference>
<keyword evidence="11 15" id="KW-0460">Magnesium</keyword>
<dbReference type="Gene3D" id="3.20.20.60">
    <property type="entry name" value="Phosphoenolpyruvate-binding domains"/>
    <property type="match status" value="1"/>
</dbReference>
<dbReference type="InterPro" id="IPR036637">
    <property type="entry name" value="Phosphohistidine_dom_sf"/>
</dbReference>
<evidence type="ECO:0000313" key="19">
    <source>
        <dbReference type="EMBL" id="NGP88764.1"/>
    </source>
</evidence>
<dbReference type="GO" id="GO:0046872">
    <property type="term" value="F:metal ion binding"/>
    <property type="evidence" value="ECO:0007669"/>
    <property type="project" value="UniProtKB-UniRule"/>
</dbReference>
<evidence type="ECO:0000256" key="10">
    <source>
        <dbReference type="ARBA" id="ARBA00022840"/>
    </source>
</evidence>
<dbReference type="PROSITE" id="PS00742">
    <property type="entry name" value="PEP_ENZYMES_2"/>
    <property type="match status" value="1"/>
</dbReference>
<dbReference type="Gene3D" id="1.20.80.30">
    <property type="match status" value="1"/>
</dbReference>
<gene>
    <name evidence="19" type="ORF">G3569_10380</name>
</gene>
<evidence type="ECO:0000256" key="6">
    <source>
        <dbReference type="ARBA" id="ARBA00022679"/>
    </source>
</evidence>
<dbReference type="InterPro" id="IPR002192">
    <property type="entry name" value="PPDK_AMP/ATP-bd"/>
</dbReference>
<dbReference type="InterPro" id="IPR000121">
    <property type="entry name" value="PEP_util_C"/>
</dbReference>
<evidence type="ECO:0000259" key="18">
    <source>
        <dbReference type="Pfam" id="PF02896"/>
    </source>
</evidence>
<evidence type="ECO:0000256" key="14">
    <source>
        <dbReference type="PIRSR" id="PIRSR000853-2"/>
    </source>
</evidence>
<dbReference type="RefSeq" id="WP_165268828.1">
    <property type="nucleotide sequence ID" value="NZ_JAALLS010000012.1"/>
</dbReference>
<feature type="binding site" evidence="15">
    <location>
        <position position="774"/>
    </location>
    <ligand>
        <name>Mg(2+)</name>
        <dbReference type="ChEBI" id="CHEBI:18420"/>
    </ligand>
</feature>
<sequence length="896" mass="99436">MSTEKYVYTFGGGVAEGNKSMKDLLGGKGANLAEMSSIGLPIPPGFTISAEVCKYYNEHDEQWQDGVEKQVQQGIHQLEELMDLTFGDAADPLLVSVRSGAAKSMPGMMDTVLNLGLNDQSVKGLARKTDNERFAYDCYRRFIDMFGCVVMGIDHDRFEEVIQKLKDEEGAELDTDLGVEELKELVDRYKAVYRKSTGYMFPQNPNEQLHYAINAVFGSWSSKRAKTYRKINRITGLLGTAVNVQAMVYGNMGDDCATGVCFTRNPADGTNELYGEFLINAQGEDVVAGIRTPQNISKLKEVMPKSYDELQEVTEKLEEHYQDMQDIEFTIQQGELFILQTRNGKRTGTAAIKIADDMVNEGLIDKEGAVLNLVNPGHLDQLLHPQLSQSDVDEKEIIGEGLPASPGAAVGKVVFSSEQAEKEHAQDHPVILVRIETSPEDVGGMSAAEGILTSRGGMTSHAAVVARGWGKPCVAGCDDIVINYEAQSFTNGEVTIKAGDWISIDGARGLVIKGQKPVEEPDFGDDFHTFMGWVDSLRDMKVRTNADTPEDAIRARKFGAQGIGLARTEHMFFGEERIKAMRRMIMAESDGERRKALKVLLPYQKQDFIQIFEAMEGLPVTVRLLDPPLHEFLPDDEEEIKALADDLQISVRDLNRKIRLLKEFNPMLGHRGCRLGITYPEITEMQTRAILEAAVHLKKEGKKVQPEIMIPLVGTAEEFIHQHEIVDHTAADVFALENEVVDYKVGTMIEIPRAAIVADKIAEEAEFFSFGTNDLTQMTYGYSRDDAGKFLETYMKEGILENDPFQTLDEEGVGRLVEIATNKGRKVQPKLKVGICGEHGGDPSSVRFCYNLGLNYVSCSPYRVPVARLAAAQARLKLNGEQQTENNNRRSELVSS</sequence>
<keyword evidence="20" id="KW-1185">Reference proteome</keyword>
<feature type="active site" description="Tele-phosphohistidine intermediate" evidence="13">
    <location>
        <position position="461"/>
    </location>
</feature>
<dbReference type="SUPFAM" id="SSF56059">
    <property type="entry name" value="Glutathione synthetase ATP-binding domain-like"/>
    <property type="match status" value="1"/>
</dbReference>
<dbReference type="InterPro" id="IPR023151">
    <property type="entry name" value="PEP_util_CS"/>
</dbReference>
<comment type="cofactor">
    <cofactor evidence="1 12 15">
        <name>Mg(2+)</name>
        <dbReference type="ChEBI" id="CHEBI:18420"/>
    </cofactor>
</comment>
<dbReference type="EC" id="2.7.9.1" evidence="4 12"/>
<dbReference type="Proteomes" id="UP000479132">
    <property type="component" value="Unassembled WGS sequence"/>
</dbReference>
<dbReference type="InterPro" id="IPR010121">
    <property type="entry name" value="Pyruvate_phosphate_dikinase"/>
</dbReference>
<dbReference type="NCBIfam" id="TIGR01828">
    <property type="entry name" value="pyru_phos_dikin"/>
    <property type="match status" value="1"/>
</dbReference>
<dbReference type="Gene3D" id="3.30.1490.20">
    <property type="entry name" value="ATP-grasp fold, A domain"/>
    <property type="match status" value="1"/>
</dbReference>
<comment type="catalytic activity">
    <reaction evidence="12">
        <text>pyruvate + phosphate + ATP = phosphoenolpyruvate + AMP + diphosphate + H(+)</text>
        <dbReference type="Rhea" id="RHEA:10756"/>
        <dbReference type="ChEBI" id="CHEBI:15361"/>
        <dbReference type="ChEBI" id="CHEBI:15378"/>
        <dbReference type="ChEBI" id="CHEBI:30616"/>
        <dbReference type="ChEBI" id="CHEBI:33019"/>
        <dbReference type="ChEBI" id="CHEBI:43474"/>
        <dbReference type="ChEBI" id="CHEBI:58702"/>
        <dbReference type="ChEBI" id="CHEBI:456215"/>
        <dbReference type="EC" id="2.7.9.1"/>
    </reaction>
</comment>
<dbReference type="PROSITE" id="PS00370">
    <property type="entry name" value="PEP_ENZYMES_PHOS_SITE"/>
    <property type="match status" value="1"/>
</dbReference>
<evidence type="ECO:0000256" key="7">
    <source>
        <dbReference type="ARBA" id="ARBA00022723"/>
    </source>
</evidence>
<comment type="caution">
    <text evidence="19">The sequence shown here is derived from an EMBL/GenBank/DDBJ whole genome shotgun (WGS) entry which is preliminary data.</text>
</comment>
<evidence type="ECO:0000256" key="5">
    <source>
        <dbReference type="ARBA" id="ARBA00020138"/>
    </source>
</evidence>
<dbReference type="Gene3D" id="1.10.189.10">
    <property type="entry name" value="Pyruvate Phosphate Dikinase, domain 2"/>
    <property type="match status" value="1"/>
</dbReference>
<dbReference type="GO" id="GO:0016301">
    <property type="term" value="F:kinase activity"/>
    <property type="evidence" value="ECO:0007669"/>
    <property type="project" value="UniProtKB-UniRule"/>
</dbReference>
<dbReference type="GO" id="GO:0050242">
    <property type="term" value="F:pyruvate, phosphate dikinase activity"/>
    <property type="evidence" value="ECO:0007669"/>
    <property type="project" value="UniProtKB-UniRule"/>
</dbReference>
<dbReference type="NCBIfam" id="NF004531">
    <property type="entry name" value="PRK05878.1"/>
    <property type="match status" value="1"/>
</dbReference>
<comment type="function">
    <text evidence="2">Catalyzes the reversible phosphorylation of pyruvate and phosphate.</text>
</comment>
<dbReference type="InterPro" id="IPR015813">
    <property type="entry name" value="Pyrv/PenolPyrv_kinase-like_dom"/>
</dbReference>
<keyword evidence="10" id="KW-0067">ATP-binding</keyword>
<evidence type="ECO:0000313" key="20">
    <source>
        <dbReference type="Proteomes" id="UP000479132"/>
    </source>
</evidence>
<dbReference type="Gene3D" id="3.30.470.20">
    <property type="entry name" value="ATP-grasp fold, B domain"/>
    <property type="match status" value="1"/>
</dbReference>
<organism evidence="19 20">
    <name type="scientific">Fodinibius halophilus</name>
    <dbReference type="NCBI Taxonomy" id="1736908"/>
    <lineage>
        <taxon>Bacteria</taxon>
        <taxon>Pseudomonadati</taxon>
        <taxon>Balneolota</taxon>
        <taxon>Balneolia</taxon>
        <taxon>Balneolales</taxon>
        <taxon>Balneolaceae</taxon>
        <taxon>Fodinibius</taxon>
    </lineage>
</organism>
<dbReference type="InterPro" id="IPR018274">
    <property type="entry name" value="PEP_util_AS"/>
</dbReference>
<evidence type="ECO:0000256" key="15">
    <source>
        <dbReference type="PIRSR" id="PIRSR000853-3"/>
    </source>
</evidence>
<reference evidence="19 20" key="1">
    <citation type="submission" date="2020-02" db="EMBL/GenBank/DDBJ databases">
        <title>Aliifodinibius halophilus 2W32, complete genome.</title>
        <authorList>
            <person name="Li Y."/>
            <person name="Wu S."/>
        </authorList>
    </citation>
    <scope>NUCLEOTIDE SEQUENCE [LARGE SCALE GENOMIC DNA]</scope>
    <source>
        <strain evidence="19 20">2W32</strain>
    </source>
</reference>